<feature type="compositionally biased region" description="Basic and acidic residues" evidence="1">
    <location>
        <begin position="107"/>
        <end position="132"/>
    </location>
</feature>
<accession>A0A4C1VHN1</accession>
<evidence type="ECO:0000256" key="1">
    <source>
        <dbReference type="SAM" id="MobiDB-lite"/>
    </source>
</evidence>
<organism evidence="2 3">
    <name type="scientific">Eumeta variegata</name>
    <name type="common">Bagworm moth</name>
    <name type="synonym">Eumeta japonica</name>
    <dbReference type="NCBI Taxonomy" id="151549"/>
    <lineage>
        <taxon>Eukaryota</taxon>
        <taxon>Metazoa</taxon>
        <taxon>Ecdysozoa</taxon>
        <taxon>Arthropoda</taxon>
        <taxon>Hexapoda</taxon>
        <taxon>Insecta</taxon>
        <taxon>Pterygota</taxon>
        <taxon>Neoptera</taxon>
        <taxon>Endopterygota</taxon>
        <taxon>Lepidoptera</taxon>
        <taxon>Glossata</taxon>
        <taxon>Ditrysia</taxon>
        <taxon>Tineoidea</taxon>
        <taxon>Psychidae</taxon>
        <taxon>Oiketicinae</taxon>
        <taxon>Eumeta</taxon>
    </lineage>
</organism>
<gene>
    <name evidence="2" type="ORF">EVAR_80381_1</name>
</gene>
<feature type="region of interest" description="Disordered" evidence="1">
    <location>
        <begin position="101"/>
        <end position="132"/>
    </location>
</feature>
<reference evidence="2 3" key="1">
    <citation type="journal article" date="2019" name="Commun. Biol.">
        <title>The bagworm genome reveals a unique fibroin gene that provides high tensile strength.</title>
        <authorList>
            <person name="Kono N."/>
            <person name="Nakamura H."/>
            <person name="Ohtoshi R."/>
            <person name="Tomita M."/>
            <person name="Numata K."/>
            <person name="Arakawa K."/>
        </authorList>
    </citation>
    <scope>NUCLEOTIDE SEQUENCE [LARGE SCALE GENOMIC DNA]</scope>
</reference>
<keyword evidence="3" id="KW-1185">Reference proteome</keyword>
<evidence type="ECO:0000313" key="3">
    <source>
        <dbReference type="Proteomes" id="UP000299102"/>
    </source>
</evidence>
<dbReference type="EMBL" id="BGZK01000344">
    <property type="protein sequence ID" value="GBP38100.1"/>
    <property type="molecule type" value="Genomic_DNA"/>
</dbReference>
<sequence>MWRQVADEVKRPTLASAALTPPAHKNCINIAKLYLNGFPVPITFTVSIVIAYEQTVGCKWYVKLEGRDDTARAQRALTLPPTRSTCHHMWGKLERGTRFFNAGRAPADPREVADRWRDVQDSQHESERQQDL</sequence>
<dbReference type="Proteomes" id="UP000299102">
    <property type="component" value="Unassembled WGS sequence"/>
</dbReference>
<name>A0A4C1VHN1_EUMVA</name>
<dbReference type="AlphaFoldDB" id="A0A4C1VHN1"/>
<protein>
    <submittedName>
        <fullName evidence="2">Uncharacterized protein</fullName>
    </submittedName>
</protein>
<evidence type="ECO:0000313" key="2">
    <source>
        <dbReference type="EMBL" id="GBP38100.1"/>
    </source>
</evidence>
<comment type="caution">
    <text evidence="2">The sequence shown here is derived from an EMBL/GenBank/DDBJ whole genome shotgun (WGS) entry which is preliminary data.</text>
</comment>
<proteinExistence type="predicted"/>